<feature type="compositionally biased region" description="Low complexity" evidence="1">
    <location>
        <begin position="194"/>
        <end position="210"/>
    </location>
</feature>
<accession>A0A9K3J6X9</accession>
<dbReference type="Proteomes" id="UP000215914">
    <property type="component" value="Unassembled WGS sequence"/>
</dbReference>
<dbReference type="PANTHER" id="PTHR46361">
    <property type="entry name" value="ELECTRON CARRIER/ PROTEIN DISULFIDE OXIDOREDUCTASE"/>
    <property type="match status" value="1"/>
</dbReference>
<reference evidence="3" key="1">
    <citation type="journal article" date="2017" name="Nature">
        <title>The sunflower genome provides insights into oil metabolism, flowering and Asterid evolution.</title>
        <authorList>
            <person name="Badouin H."/>
            <person name="Gouzy J."/>
            <person name="Grassa C.J."/>
            <person name="Murat F."/>
            <person name="Staton S.E."/>
            <person name="Cottret L."/>
            <person name="Lelandais-Briere C."/>
            <person name="Owens G.L."/>
            <person name="Carrere S."/>
            <person name="Mayjonade B."/>
            <person name="Legrand L."/>
            <person name="Gill N."/>
            <person name="Kane N.C."/>
            <person name="Bowers J.E."/>
            <person name="Hubner S."/>
            <person name="Bellec A."/>
            <person name="Berard A."/>
            <person name="Berges H."/>
            <person name="Blanchet N."/>
            <person name="Boniface M.C."/>
            <person name="Brunel D."/>
            <person name="Catrice O."/>
            <person name="Chaidir N."/>
            <person name="Claudel C."/>
            <person name="Donnadieu C."/>
            <person name="Faraut T."/>
            <person name="Fievet G."/>
            <person name="Helmstetter N."/>
            <person name="King M."/>
            <person name="Knapp S.J."/>
            <person name="Lai Z."/>
            <person name="Le Paslier M.C."/>
            <person name="Lippi Y."/>
            <person name="Lorenzon L."/>
            <person name="Mandel J.R."/>
            <person name="Marage G."/>
            <person name="Marchand G."/>
            <person name="Marquand E."/>
            <person name="Bret-Mestries E."/>
            <person name="Morien E."/>
            <person name="Nambeesan S."/>
            <person name="Nguyen T."/>
            <person name="Pegot-Espagnet P."/>
            <person name="Pouilly N."/>
            <person name="Raftis F."/>
            <person name="Sallet E."/>
            <person name="Schiex T."/>
            <person name="Thomas J."/>
            <person name="Vandecasteele C."/>
            <person name="Vares D."/>
            <person name="Vear F."/>
            <person name="Vautrin S."/>
            <person name="Crespi M."/>
            <person name="Mangin B."/>
            <person name="Burke J.M."/>
            <person name="Salse J."/>
            <person name="Munos S."/>
            <person name="Vincourt P."/>
            <person name="Rieseberg L.H."/>
            <person name="Langlade N.B."/>
        </authorList>
    </citation>
    <scope>NUCLEOTIDE SEQUENCE</scope>
    <source>
        <tissue evidence="3">Leaves</tissue>
    </source>
</reference>
<feature type="compositionally biased region" description="Polar residues" evidence="1">
    <location>
        <begin position="92"/>
        <end position="108"/>
    </location>
</feature>
<dbReference type="PROSITE" id="PS50186">
    <property type="entry name" value="DEP"/>
    <property type="match status" value="1"/>
</dbReference>
<feature type="compositionally biased region" description="Low complexity" evidence="1">
    <location>
        <begin position="250"/>
        <end position="263"/>
    </location>
</feature>
<feature type="compositionally biased region" description="Basic and acidic residues" evidence="1">
    <location>
        <begin position="350"/>
        <end position="367"/>
    </location>
</feature>
<feature type="region of interest" description="Disordered" evidence="1">
    <location>
        <begin position="1"/>
        <end position="263"/>
    </location>
</feature>
<feature type="compositionally biased region" description="Basic and acidic residues" evidence="1">
    <location>
        <begin position="80"/>
        <end position="91"/>
    </location>
</feature>
<protein>
    <submittedName>
        <fullName evidence="3">DEP domain, glutaredoxin, Thioredoxin-like superfamily</fullName>
    </submittedName>
</protein>
<feature type="compositionally biased region" description="Low complexity" evidence="1">
    <location>
        <begin position="133"/>
        <end position="148"/>
    </location>
</feature>
<sequence>MEKENSTEEEPVGFPAPKNAKEVDHNINVPTKNSVSDDEMAGTATDTGEERVENAPYVHEDDPDIKPATTALMEDSSNDMEIRSQDDDKLIDNNTPSSSVGLLNSENLADTRAGEPDIQKEDREKGNSVNDITLSSTATSSLPSTPAAKHLLDDEPDEEIVSSSKRHLVDEEIEDSSNDMEIRSQDDDTLIDVSPPSSSVGLLSSENSVNTSVGERNIQKEDEKGNSVNDTTLSCTAADVELRSREEDNSTTSSSSSSPSENSINAIAHEPDIQMENHGKGNIVNDTIPDYNAEEGEILDHGDTKTDPTNNTSGKAEVEAKTAALPGKPSVLTKFVKLCAASNIFRHLSKGTDEHNDSNEKDNKNNESSKGGGQEVSRTSHTTPEKPRWSLSNLSLIRISNDKNQRNKSDSKDEYLESPDLIATKGRILLYTKLWCEKCREARKILRKRRLRYSEINIDMYPSRKVELEDLTGSSDVPKVFFNQVLIEGLKKLKRLDESGQLDKKIEYVTSEGPSPKAPLPPLSGEDDASTRGGVDELAVIVRKMKRSIVVRDRFYKFRRVTNCFLGSEAVDFLSEDQFLEREGAIEFARKLAKELFFRHVFEENTFEDGNHLYRFLDQDPVISQCQNIPRGIIQRKRQPLGELSHRLRFLLYAILDAYTSEDGRHIAYRSIHGSEEFARYLRIAEELQRLDLNKTSKEERLAFFINLYNLMTIHAILVWGHPEGALDRRKMLSDFKYVIGGCAYSLSDIQNGILRANQRPPYALVRPFSISDKRFKVSLPYLEPLIHFALVSGNRSAPALRCYSPKNIDRELMDAARDFLQSGAFVLHLDSMSVSVTKILNW</sequence>
<dbReference type="SUPFAM" id="SSF52833">
    <property type="entry name" value="Thioredoxin-like"/>
    <property type="match status" value="1"/>
</dbReference>
<dbReference type="PANTHER" id="PTHR46361:SF3">
    <property type="entry name" value="ELECTRON CARRIER_ PROTEIN DISULFIDE OXIDOREDUCTASE"/>
    <property type="match status" value="1"/>
</dbReference>
<dbReference type="SUPFAM" id="SSF46785">
    <property type="entry name" value="Winged helix' DNA-binding domain"/>
    <property type="match status" value="1"/>
</dbReference>
<name>A0A9K3J6X9_HELAN</name>
<dbReference type="Pfam" id="PF00462">
    <property type="entry name" value="Glutaredoxin"/>
    <property type="match status" value="1"/>
</dbReference>
<dbReference type="AlphaFoldDB" id="A0A9K3J6X9"/>
<evidence type="ECO:0000259" key="2">
    <source>
        <dbReference type="PROSITE" id="PS50186"/>
    </source>
</evidence>
<comment type="caution">
    <text evidence="3">The sequence shown here is derived from an EMBL/GenBank/DDBJ whole genome shotgun (WGS) entry which is preliminary data.</text>
</comment>
<dbReference type="PROSITE" id="PS51354">
    <property type="entry name" value="GLUTAREDOXIN_2"/>
    <property type="match status" value="1"/>
</dbReference>
<dbReference type="Gene3D" id="1.10.10.10">
    <property type="entry name" value="Winged helix-like DNA-binding domain superfamily/Winged helix DNA-binding domain"/>
    <property type="match status" value="1"/>
</dbReference>
<reference evidence="3" key="2">
    <citation type="submission" date="2020-06" db="EMBL/GenBank/DDBJ databases">
        <title>Helianthus annuus Genome sequencing and assembly Release 2.</title>
        <authorList>
            <person name="Gouzy J."/>
            <person name="Langlade N."/>
            <person name="Munos S."/>
        </authorList>
    </citation>
    <scope>NUCLEOTIDE SEQUENCE</scope>
    <source>
        <tissue evidence="3">Leaves</tissue>
    </source>
</reference>
<feature type="region of interest" description="Disordered" evidence="1">
    <location>
        <begin position="350"/>
        <end position="388"/>
    </location>
</feature>
<dbReference type="CDD" id="cd04371">
    <property type="entry name" value="DEP"/>
    <property type="match status" value="1"/>
</dbReference>
<evidence type="ECO:0000256" key="1">
    <source>
        <dbReference type="SAM" id="MobiDB-lite"/>
    </source>
</evidence>
<dbReference type="InterPro" id="IPR036390">
    <property type="entry name" value="WH_DNA-bd_sf"/>
</dbReference>
<evidence type="ECO:0000313" key="3">
    <source>
        <dbReference type="EMBL" id="KAF5809579.1"/>
    </source>
</evidence>
<feature type="compositionally biased region" description="Polar residues" evidence="1">
    <location>
        <begin position="226"/>
        <end position="235"/>
    </location>
</feature>
<dbReference type="EMBL" id="MNCJ02000319">
    <property type="protein sequence ID" value="KAF5809579.1"/>
    <property type="molecule type" value="Genomic_DNA"/>
</dbReference>
<organism evidence="3 4">
    <name type="scientific">Helianthus annuus</name>
    <name type="common">Common sunflower</name>
    <dbReference type="NCBI Taxonomy" id="4232"/>
    <lineage>
        <taxon>Eukaryota</taxon>
        <taxon>Viridiplantae</taxon>
        <taxon>Streptophyta</taxon>
        <taxon>Embryophyta</taxon>
        <taxon>Tracheophyta</taxon>
        <taxon>Spermatophyta</taxon>
        <taxon>Magnoliopsida</taxon>
        <taxon>eudicotyledons</taxon>
        <taxon>Gunneridae</taxon>
        <taxon>Pentapetalae</taxon>
        <taxon>asterids</taxon>
        <taxon>campanulids</taxon>
        <taxon>Asterales</taxon>
        <taxon>Asteraceae</taxon>
        <taxon>Asteroideae</taxon>
        <taxon>Heliantheae alliance</taxon>
        <taxon>Heliantheae</taxon>
        <taxon>Helianthus</taxon>
    </lineage>
</organism>
<keyword evidence="4" id="KW-1185">Reference proteome</keyword>
<dbReference type="InterPro" id="IPR002109">
    <property type="entry name" value="Glutaredoxin"/>
</dbReference>
<dbReference type="InterPro" id="IPR036249">
    <property type="entry name" value="Thioredoxin-like_sf"/>
</dbReference>
<feature type="region of interest" description="Disordered" evidence="1">
    <location>
        <begin position="296"/>
        <end position="321"/>
    </location>
</feature>
<gene>
    <name evidence="3" type="ORF">HanXRQr2_Chr04g0158811</name>
</gene>
<feature type="region of interest" description="Disordered" evidence="1">
    <location>
        <begin position="510"/>
        <end position="531"/>
    </location>
</feature>
<dbReference type="SMART" id="SM00049">
    <property type="entry name" value="DEP"/>
    <property type="match status" value="1"/>
</dbReference>
<dbReference type="InterPro" id="IPR036388">
    <property type="entry name" value="WH-like_DNA-bd_sf"/>
</dbReference>
<dbReference type="InterPro" id="IPR000591">
    <property type="entry name" value="DEP_dom"/>
</dbReference>
<dbReference type="GO" id="GO:0035556">
    <property type="term" value="P:intracellular signal transduction"/>
    <property type="evidence" value="ECO:0007669"/>
    <property type="project" value="InterPro"/>
</dbReference>
<feature type="domain" description="DEP" evidence="2">
    <location>
        <begin position="545"/>
        <end position="618"/>
    </location>
</feature>
<evidence type="ECO:0000313" key="4">
    <source>
        <dbReference type="Proteomes" id="UP000215914"/>
    </source>
</evidence>
<dbReference type="Gramene" id="mRNA:HanXRQr2_Chr04g0158811">
    <property type="protein sequence ID" value="mRNA:HanXRQr2_Chr04g0158811"/>
    <property type="gene ID" value="HanXRQr2_Chr04g0158811"/>
</dbReference>
<feature type="compositionally biased region" description="Basic and acidic residues" evidence="1">
    <location>
        <begin position="112"/>
        <end position="126"/>
    </location>
</feature>
<dbReference type="InterPro" id="IPR006869">
    <property type="entry name" value="DUF547"/>
</dbReference>
<proteinExistence type="predicted"/>
<dbReference type="Pfam" id="PF00610">
    <property type="entry name" value="DEP"/>
    <property type="match status" value="1"/>
</dbReference>
<dbReference type="Pfam" id="PF04784">
    <property type="entry name" value="DUF547"/>
    <property type="match status" value="1"/>
</dbReference>
<dbReference type="Gene3D" id="3.40.30.10">
    <property type="entry name" value="Glutaredoxin"/>
    <property type="match status" value="1"/>
</dbReference>